<evidence type="ECO:0000256" key="1">
    <source>
        <dbReference type="SAM" id="Coils"/>
    </source>
</evidence>
<evidence type="ECO:0000256" key="2">
    <source>
        <dbReference type="SAM" id="SignalP"/>
    </source>
</evidence>
<comment type="caution">
    <text evidence="3">The sequence shown here is derived from an EMBL/GenBank/DDBJ whole genome shotgun (WGS) entry which is preliminary data.</text>
</comment>
<sequence>MIKPIIKFGCFSTIFLFSVPAFANDHYDFKTCKEKVAEIQTKLSYAKQSNNQIKINKLERKLNRINIKCKDSYLQEKYQGKVDDEQEDVFEATDELKQAQQDGNAQIIAKRQKKLEEKQAEFKAAQTALETFKNKIKANQ</sequence>
<dbReference type="RefSeq" id="WP_281462349.1">
    <property type="nucleotide sequence ID" value="NZ_JASBAN010000001.1"/>
</dbReference>
<dbReference type="EMBL" id="JASBAN010000001">
    <property type="protein sequence ID" value="MDI2112718.1"/>
    <property type="molecule type" value="Genomic_DNA"/>
</dbReference>
<evidence type="ECO:0000313" key="3">
    <source>
        <dbReference type="EMBL" id="MDI2112718.1"/>
    </source>
</evidence>
<protein>
    <submittedName>
        <fullName evidence="3">DUF1090 domain-containing protein</fullName>
    </submittedName>
</protein>
<evidence type="ECO:0000313" key="4">
    <source>
        <dbReference type="Proteomes" id="UP001431775"/>
    </source>
</evidence>
<feature type="signal peptide" evidence="2">
    <location>
        <begin position="1"/>
        <end position="23"/>
    </location>
</feature>
<organism evidence="3 4">
    <name type="scientific">Commensalibacter nepenthis</name>
    <dbReference type="NCBI Taxonomy" id="3043872"/>
    <lineage>
        <taxon>Bacteria</taxon>
        <taxon>Pseudomonadati</taxon>
        <taxon>Pseudomonadota</taxon>
        <taxon>Alphaproteobacteria</taxon>
        <taxon>Acetobacterales</taxon>
        <taxon>Acetobacteraceae</taxon>
    </lineage>
</organism>
<keyword evidence="4" id="KW-1185">Reference proteome</keyword>
<proteinExistence type="predicted"/>
<feature type="chain" id="PRO_5046941586" evidence="2">
    <location>
        <begin position="24"/>
        <end position="140"/>
    </location>
</feature>
<accession>A0ABT6Q745</accession>
<keyword evidence="2" id="KW-0732">Signal</keyword>
<reference evidence="3" key="1">
    <citation type="submission" date="2023-05" db="EMBL/GenBank/DDBJ databases">
        <title>Whole genome sequence of Commensalibacter sp.</title>
        <authorList>
            <person name="Charoenyingcharoen P."/>
            <person name="Yukphan P."/>
        </authorList>
    </citation>
    <scope>NUCLEOTIDE SEQUENCE</scope>
    <source>
        <strain evidence="3">TBRC 10068</strain>
    </source>
</reference>
<dbReference type="Pfam" id="PF06476">
    <property type="entry name" value="DUF1090"/>
    <property type="match status" value="1"/>
</dbReference>
<gene>
    <name evidence="3" type="ORF">QJV33_05385</name>
</gene>
<feature type="coiled-coil region" evidence="1">
    <location>
        <begin position="82"/>
        <end position="135"/>
    </location>
</feature>
<dbReference type="Proteomes" id="UP001431775">
    <property type="component" value="Unassembled WGS sequence"/>
</dbReference>
<keyword evidence="1" id="KW-0175">Coiled coil</keyword>
<dbReference type="InterPro" id="IPR009468">
    <property type="entry name" value="DUF1090"/>
</dbReference>
<name>A0ABT6Q745_9PROT</name>